<evidence type="ECO:0000313" key="17">
    <source>
        <dbReference type="EMBL" id="KAH9497135.1"/>
    </source>
</evidence>
<evidence type="ECO:0000256" key="13">
    <source>
        <dbReference type="PROSITE-ProRule" id="PRU00191"/>
    </source>
</evidence>
<dbReference type="Pfam" id="PF00017">
    <property type="entry name" value="SH2"/>
    <property type="match status" value="1"/>
</dbReference>
<keyword evidence="11 14" id="KW-0539">Nucleus</keyword>
<dbReference type="InterPro" id="IPR013800">
    <property type="entry name" value="STAT_TF_alpha"/>
</dbReference>
<evidence type="ECO:0000256" key="12">
    <source>
        <dbReference type="ARBA" id="ARBA00064301"/>
    </source>
</evidence>
<comment type="subcellular location">
    <subcellularLocation>
        <location evidence="2 14">Cytoplasm</location>
    </subcellularLocation>
    <subcellularLocation>
        <location evidence="1 14">Nucleus</location>
    </subcellularLocation>
</comment>
<dbReference type="Gene3D" id="2.60.40.630">
    <property type="entry name" value="STAT transcription factor, DNA-binding domain"/>
    <property type="match status" value="1"/>
</dbReference>
<dbReference type="Gene3D" id="1.10.238.10">
    <property type="entry name" value="EF-hand"/>
    <property type="match status" value="1"/>
</dbReference>
<dbReference type="InterPro" id="IPR015988">
    <property type="entry name" value="STAT_TF_CC"/>
</dbReference>
<feature type="domain" description="SH2" evidence="16">
    <location>
        <begin position="587"/>
        <end position="683"/>
    </location>
</feature>
<dbReference type="Proteomes" id="UP000790347">
    <property type="component" value="Unassembled WGS sequence"/>
</dbReference>
<dbReference type="InterPro" id="IPR000980">
    <property type="entry name" value="SH2"/>
</dbReference>
<dbReference type="InterPro" id="IPR013801">
    <property type="entry name" value="STAT_TF_DNA-bd"/>
</dbReference>
<keyword evidence="7 14" id="KW-0805">Transcription regulation</keyword>
<dbReference type="Pfam" id="PF02864">
    <property type="entry name" value="STAT_bind"/>
    <property type="match status" value="1"/>
</dbReference>
<dbReference type="AlphaFoldDB" id="A0A922HNW1"/>
<dbReference type="InterPro" id="IPR001217">
    <property type="entry name" value="STAT"/>
</dbReference>
<comment type="subunit">
    <text evidence="12">Forms a homodimer or a heterodimer with a related family member.</text>
</comment>
<keyword evidence="5 14" id="KW-0597">Phosphoprotein</keyword>
<evidence type="ECO:0000256" key="14">
    <source>
        <dbReference type="RuleBase" id="RU046415"/>
    </source>
</evidence>
<dbReference type="FunFam" id="1.10.238.10:FF:000029">
    <property type="entry name" value="Signal transducer and transcription activator 6"/>
    <property type="match status" value="1"/>
</dbReference>
<evidence type="ECO:0000256" key="2">
    <source>
        <dbReference type="ARBA" id="ARBA00004496"/>
    </source>
</evidence>
<comment type="caution">
    <text evidence="17">The sequence shown here is derived from an EMBL/GenBank/DDBJ whole genome shotgun (WGS) entry which is preliminary data.</text>
</comment>
<evidence type="ECO:0000256" key="4">
    <source>
        <dbReference type="ARBA" id="ARBA00022490"/>
    </source>
</evidence>
<dbReference type="SMART" id="SM00964">
    <property type="entry name" value="STAT_int"/>
    <property type="match status" value="1"/>
</dbReference>
<dbReference type="InterPro" id="IPR013799">
    <property type="entry name" value="STAT_TF_prot_interaction"/>
</dbReference>
<dbReference type="InterPro" id="IPR012345">
    <property type="entry name" value="STAT_TF_DNA-bd_N"/>
</dbReference>
<accession>A0A922HNW1</accession>
<protein>
    <recommendedName>
        <fullName evidence="14">Signal transducer and activator of transcription</fullName>
    </recommendedName>
</protein>
<evidence type="ECO:0000256" key="7">
    <source>
        <dbReference type="ARBA" id="ARBA00023015"/>
    </source>
</evidence>
<keyword evidence="6 13" id="KW-0727">SH2 domain</keyword>
<dbReference type="PANTHER" id="PTHR11801">
    <property type="entry name" value="SIGNAL TRANSDUCER AND ACTIVATOR OF TRANSCRIPTION"/>
    <property type="match status" value="1"/>
</dbReference>
<dbReference type="InterPro" id="IPR036535">
    <property type="entry name" value="STAT_N_sf"/>
</dbReference>
<dbReference type="Pfam" id="PF02865">
    <property type="entry name" value="STAT_int"/>
    <property type="match status" value="1"/>
</dbReference>
<evidence type="ECO:0000256" key="11">
    <source>
        <dbReference type="ARBA" id="ARBA00023242"/>
    </source>
</evidence>
<dbReference type="SUPFAM" id="SSF49417">
    <property type="entry name" value="p53-like transcription factors"/>
    <property type="match status" value="1"/>
</dbReference>
<dbReference type="CDD" id="cd09919">
    <property type="entry name" value="SH2_STAT_family"/>
    <property type="match status" value="1"/>
</dbReference>
<dbReference type="InterPro" id="IPR048988">
    <property type="entry name" value="STAT_linker"/>
</dbReference>
<keyword evidence="18" id="KW-1185">Reference proteome</keyword>
<feature type="compositionally biased region" description="Low complexity" evidence="15">
    <location>
        <begin position="760"/>
        <end position="790"/>
    </location>
</feature>
<dbReference type="Pfam" id="PF21354">
    <property type="entry name" value="STAT_linker"/>
    <property type="match status" value="1"/>
</dbReference>
<feature type="compositionally biased region" description="Basic residues" evidence="15">
    <location>
        <begin position="794"/>
        <end position="825"/>
    </location>
</feature>
<feature type="compositionally biased region" description="Polar residues" evidence="15">
    <location>
        <begin position="713"/>
        <end position="752"/>
    </location>
</feature>
<reference evidence="17" key="2">
    <citation type="journal article" date="2022" name="Res Sq">
        <title>Comparative Genomics Reveals Insights into the Divergent Evolution of Astigmatic Mites and Household Pest Adaptations.</title>
        <authorList>
            <person name="Xiong Q."/>
            <person name="Wan A.T.-Y."/>
            <person name="Liu X.-Y."/>
            <person name="Fung C.S.-H."/>
            <person name="Xiao X."/>
            <person name="Malainual N."/>
            <person name="Hou J."/>
            <person name="Wang L."/>
            <person name="Wang M."/>
            <person name="Yang K."/>
            <person name="Cui Y."/>
            <person name="Leung E."/>
            <person name="Nong W."/>
            <person name="Shin S.-K."/>
            <person name="Au S."/>
            <person name="Jeong K.Y."/>
            <person name="Chew F.T."/>
            <person name="Hui J."/>
            <person name="Leung T.F."/>
            <person name="Tungtrongchitr A."/>
            <person name="Zhong N."/>
            <person name="Liu Z."/>
            <person name="Tsui S."/>
        </authorList>
    </citation>
    <scope>NUCLEOTIDE SEQUENCE</scope>
    <source>
        <strain evidence="17">Derf</strain>
        <tissue evidence="17">Whole organism</tissue>
    </source>
</reference>
<evidence type="ECO:0000256" key="3">
    <source>
        <dbReference type="ARBA" id="ARBA00005586"/>
    </source>
</evidence>
<keyword evidence="9 14" id="KW-0010">Activator</keyword>
<dbReference type="Gene3D" id="1.10.532.10">
    <property type="entry name" value="STAT transcription factor, N-terminal domain"/>
    <property type="match status" value="1"/>
</dbReference>
<evidence type="ECO:0000256" key="9">
    <source>
        <dbReference type="ARBA" id="ARBA00023159"/>
    </source>
</evidence>
<evidence type="ECO:0000256" key="8">
    <source>
        <dbReference type="ARBA" id="ARBA00023125"/>
    </source>
</evidence>
<dbReference type="InterPro" id="IPR008967">
    <property type="entry name" value="p53-like_TF_DNA-bd_sf"/>
</dbReference>
<reference evidence="17" key="1">
    <citation type="submission" date="2013-05" db="EMBL/GenBank/DDBJ databases">
        <authorList>
            <person name="Yim A.K.Y."/>
            <person name="Chan T.F."/>
            <person name="Ji K.M."/>
            <person name="Liu X.Y."/>
            <person name="Zhou J.W."/>
            <person name="Li R.Q."/>
            <person name="Yang K.Y."/>
            <person name="Li J."/>
            <person name="Li M."/>
            <person name="Law P.T.W."/>
            <person name="Wu Y.L."/>
            <person name="Cai Z.L."/>
            <person name="Qin H."/>
            <person name="Bao Y."/>
            <person name="Leung R.K.K."/>
            <person name="Ng P.K.S."/>
            <person name="Zou J."/>
            <person name="Zhong X.J."/>
            <person name="Ran P.X."/>
            <person name="Zhong N.S."/>
            <person name="Liu Z.G."/>
            <person name="Tsui S.K.W."/>
        </authorList>
    </citation>
    <scope>NUCLEOTIDE SEQUENCE</scope>
    <source>
        <strain evidence="17">Derf</strain>
        <tissue evidence="17">Whole organism</tissue>
    </source>
</reference>
<keyword evidence="4 14" id="KW-0963">Cytoplasm</keyword>
<dbReference type="FunFam" id="2.60.40.630:FF:000003">
    <property type="entry name" value="Signal transducer and transcription activator 6"/>
    <property type="match status" value="1"/>
</dbReference>
<dbReference type="Pfam" id="PF01017">
    <property type="entry name" value="STAT_alpha"/>
    <property type="match status" value="1"/>
</dbReference>
<keyword evidence="10 14" id="KW-0804">Transcription</keyword>
<evidence type="ECO:0000313" key="18">
    <source>
        <dbReference type="Proteomes" id="UP000790347"/>
    </source>
</evidence>
<evidence type="ECO:0000256" key="5">
    <source>
        <dbReference type="ARBA" id="ARBA00022553"/>
    </source>
</evidence>
<dbReference type="GO" id="GO:0007166">
    <property type="term" value="P:cell surface receptor signaling pathway"/>
    <property type="evidence" value="ECO:0007669"/>
    <property type="project" value="UniProtKB-ARBA"/>
</dbReference>
<dbReference type="GO" id="GO:0001228">
    <property type="term" value="F:DNA-binding transcription activator activity, RNA polymerase II-specific"/>
    <property type="evidence" value="ECO:0007669"/>
    <property type="project" value="UniProtKB-ARBA"/>
</dbReference>
<dbReference type="GO" id="GO:0005737">
    <property type="term" value="C:cytoplasm"/>
    <property type="evidence" value="ECO:0007669"/>
    <property type="project" value="UniProtKB-SubCell"/>
</dbReference>
<dbReference type="InterPro" id="IPR036860">
    <property type="entry name" value="SH2_dom_sf"/>
</dbReference>
<dbReference type="PROSITE" id="PS50001">
    <property type="entry name" value="SH2"/>
    <property type="match status" value="1"/>
</dbReference>
<dbReference type="EMBL" id="ASGP02000007">
    <property type="protein sequence ID" value="KAH9497135.1"/>
    <property type="molecule type" value="Genomic_DNA"/>
</dbReference>
<evidence type="ECO:0000256" key="10">
    <source>
        <dbReference type="ARBA" id="ARBA00023163"/>
    </source>
</evidence>
<dbReference type="SUPFAM" id="SSF48092">
    <property type="entry name" value="Transcription factor STAT-4 N-domain"/>
    <property type="match status" value="1"/>
</dbReference>
<dbReference type="SUPFAM" id="SSF47655">
    <property type="entry name" value="STAT"/>
    <property type="match status" value="1"/>
</dbReference>
<dbReference type="GO" id="GO:0000977">
    <property type="term" value="F:RNA polymerase II transcription regulatory region sequence-specific DNA binding"/>
    <property type="evidence" value="ECO:0007669"/>
    <property type="project" value="UniProtKB-ARBA"/>
</dbReference>
<evidence type="ECO:0000256" key="15">
    <source>
        <dbReference type="SAM" id="MobiDB-lite"/>
    </source>
</evidence>
<evidence type="ECO:0000256" key="6">
    <source>
        <dbReference type="ARBA" id="ARBA00022999"/>
    </source>
</evidence>
<dbReference type="SUPFAM" id="SSF55550">
    <property type="entry name" value="SH2 domain"/>
    <property type="match status" value="1"/>
</dbReference>
<dbReference type="InterPro" id="IPR046994">
    <property type="entry name" value="STAT5_CC"/>
</dbReference>
<gene>
    <name evidence="17" type="primary">STAT5B_3</name>
    <name evidence="17" type="ORF">DERF_013142</name>
</gene>
<dbReference type="GO" id="GO:0005634">
    <property type="term" value="C:nucleus"/>
    <property type="evidence" value="ECO:0007669"/>
    <property type="project" value="UniProtKB-SubCell"/>
</dbReference>
<dbReference type="Gene3D" id="3.30.505.10">
    <property type="entry name" value="SH2 domain"/>
    <property type="match status" value="1"/>
</dbReference>
<keyword evidence="8 14" id="KW-0238">DNA-binding</keyword>
<comment type="similarity">
    <text evidence="3 14">Belongs to the transcription factor STAT family.</text>
</comment>
<dbReference type="Gene3D" id="1.20.1050.20">
    <property type="entry name" value="STAT transcription factor, all-alpha domain"/>
    <property type="match status" value="1"/>
</dbReference>
<sequence>MWTVQSNLPEELQHQISLVYGTDVFPLEVRTILGEWIEKQPWSKIATELCPETEALATALQQEFILKINSLAHTLDNNQLKYRLTQVAFSAQHRNPVELASIIYYSLQKESRIMSYAQSCLLDTKPPRPMQDSFQEINRDIQRIRKDLTETDEIIRQTFQDQEQLIVNYQERQKTQALLQNAQTNERAKIMKQLDVQETSLQTSTETLMKQRSELLDRLRECSNAINILMTKVLDTELANWHRGQQLLGNGVIYTGYTLDDIQDWCEALADFIWQNRLQIKRMQITCTNYSPNQYLNDSLYNLMDANTVMLNRLVKNTFVIEKQPPQVMKTNTRFTATVRLLVGCKLNLHLAPPNVSVHIISEHQAALLSNVADNSLSFIQNESAAGEILNNVGIMEYHAATTHLSVHFRNMQLKKIKRTEKKGTESVMDEKFALLFNSRFTISQEFGDMPVRIPCCVQTFSLPVVVIVHGNQEPHAHATITWDNAFAEQRRTSFIVPDKVPFYRVGEVLSQKFIANVGKGLSQDNLRFLAAKALRTNNVPDLNVLITWSQFSKEPLPDRNFTFWEWFYSILKITKEHLRPLWNDNLIHGFISRTETANILSQSAMGTFLLRFSDSEQGGLTVAWKGKSPEDNTIGCFMLQPFNAKDLGIRSLADRLNDLKNLTHLYPDTPKDVVFSKYYTPIGETTKTTTGYVKPVLVTCVPGLSAMSLESFPNTPQSSLQPHSPGDSNSMPFDSNTTSMDCTTVKQNGIHTTPPPPQSSSTTIQSSSSSSSTTTSSSSSSSITNNNISADGHHHHQHHHHHHHLHHSHHHNNQHHLNNHHHNHNLNPNPNNNHHHHHHHNSTSNTNSTTLPSSFEIMSYLHDSNAASSSSSSAAATASLVPIDFSSDGYNY</sequence>
<organism evidence="17 18">
    <name type="scientific">Dermatophagoides farinae</name>
    <name type="common">American house dust mite</name>
    <dbReference type="NCBI Taxonomy" id="6954"/>
    <lineage>
        <taxon>Eukaryota</taxon>
        <taxon>Metazoa</taxon>
        <taxon>Ecdysozoa</taxon>
        <taxon>Arthropoda</taxon>
        <taxon>Chelicerata</taxon>
        <taxon>Arachnida</taxon>
        <taxon>Acari</taxon>
        <taxon>Acariformes</taxon>
        <taxon>Sarcoptiformes</taxon>
        <taxon>Astigmata</taxon>
        <taxon>Psoroptidia</taxon>
        <taxon>Analgoidea</taxon>
        <taxon>Pyroglyphidae</taxon>
        <taxon>Dermatophagoidinae</taxon>
        <taxon>Dermatophagoides</taxon>
    </lineage>
</organism>
<proteinExistence type="inferred from homology"/>
<evidence type="ECO:0000256" key="1">
    <source>
        <dbReference type="ARBA" id="ARBA00004123"/>
    </source>
</evidence>
<dbReference type="CDD" id="cd16855">
    <property type="entry name" value="STAT5_CCD"/>
    <property type="match status" value="1"/>
</dbReference>
<name>A0A922HNW1_DERFA</name>
<feature type="region of interest" description="Disordered" evidence="15">
    <location>
        <begin position="713"/>
        <end position="851"/>
    </location>
</feature>
<evidence type="ECO:0000259" key="16">
    <source>
        <dbReference type="PROSITE" id="PS50001"/>
    </source>
</evidence>